<gene>
    <name evidence="1" type="ORF">ADIMK_1719</name>
</gene>
<dbReference type="PATRIC" id="fig|1232683.4.peg.1693"/>
<dbReference type="EMBL" id="JMQN01000021">
    <property type="protein sequence ID" value="KEA63984.1"/>
    <property type="molecule type" value="Genomic_DNA"/>
</dbReference>
<sequence>MTGHRHGAYQTVYFNRQLPSTNIDTVSTKIHTQFCQDTK</sequence>
<dbReference type="Proteomes" id="UP000028252">
    <property type="component" value="Unassembled WGS sequence"/>
</dbReference>
<comment type="caution">
    <text evidence="1">The sequence shown here is derived from an EMBL/GenBank/DDBJ whole genome shotgun (WGS) entry which is preliminary data.</text>
</comment>
<protein>
    <submittedName>
        <fullName evidence="1">Uncharacterized protein</fullName>
    </submittedName>
</protein>
<evidence type="ECO:0000313" key="2">
    <source>
        <dbReference type="Proteomes" id="UP000028252"/>
    </source>
</evidence>
<keyword evidence="2" id="KW-1185">Reference proteome</keyword>
<name>A0A081FZM9_9GAMM</name>
<reference evidence="1 2" key="1">
    <citation type="submission" date="2014-04" db="EMBL/GenBank/DDBJ databases">
        <title>Marinobacterium kochiensis sp. nov., isolated from sediment sample collected from Kochi backwaters in Kerala, India.</title>
        <authorList>
            <person name="Singh A."/>
            <person name="Pinnaka A.K."/>
        </authorList>
    </citation>
    <scope>NUCLEOTIDE SEQUENCE [LARGE SCALE GENOMIC DNA]</scope>
    <source>
        <strain evidence="1 2">AK27</strain>
    </source>
</reference>
<evidence type="ECO:0000313" key="1">
    <source>
        <dbReference type="EMBL" id="KEA63984.1"/>
    </source>
</evidence>
<dbReference type="AlphaFoldDB" id="A0A081FZM9"/>
<organism evidence="1 2">
    <name type="scientific">Marinobacterium lacunae</name>
    <dbReference type="NCBI Taxonomy" id="1232683"/>
    <lineage>
        <taxon>Bacteria</taxon>
        <taxon>Pseudomonadati</taxon>
        <taxon>Pseudomonadota</taxon>
        <taxon>Gammaproteobacteria</taxon>
        <taxon>Oceanospirillales</taxon>
        <taxon>Oceanospirillaceae</taxon>
        <taxon>Marinobacterium</taxon>
    </lineage>
</organism>
<accession>A0A081FZM9</accession>
<proteinExistence type="predicted"/>
<dbReference type="STRING" id="1232683.ADIMK_1719"/>